<dbReference type="RefSeq" id="WP_001140410.1">
    <property type="nucleotide sequence ID" value="NC_009456.1"/>
</dbReference>
<dbReference type="GO" id="GO:0003677">
    <property type="term" value="F:DNA binding"/>
    <property type="evidence" value="ECO:0007669"/>
    <property type="project" value="InterPro"/>
</dbReference>
<evidence type="ECO:0000313" key="3">
    <source>
        <dbReference type="Proteomes" id="UP000000249"/>
    </source>
</evidence>
<dbReference type="KEGG" id="vcr:VC395_A0204"/>
<dbReference type="PATRIC" id="fig|345073.21.peg.2961"/>
<dbReference type="Pfam" id="PF01381">
    <property type="entry name" value="HTH_3"/>
    <property type="match status" value="1"/>
</dbReference>
<proteinExistence type="predicted"/>
<dbReference type="Gene3D" id="1.10.260.40">
    <property type="entry name" value="lambda repressor-like DNA-binding domains"/>
    <property type="match status" value="1"/>
</dbReference>
<dbReference type="KEGG" id="vco:VC0395_1064"/>
<dbReference type="EMBL" id="CP000626">
    <property type="protein sequence ID" value="ABQ19321.1"/>
    <property type="molecule type" value="Genomic_DNA"/>
</dbReference>
<dbReference type="CDD" id="cd00093">
    <property type="entry name" value="HTH_XRE"/>
    <property type="match status" value="1"/>
</dbReference>
<dbReference type="InterPro" id="IPR010982">
    <property type="entry name" value="Lambda_DNA-bd_dom_sf"/>
</dbReference>
<gene>
    <name evidence="2" type="ordered locus">VC0395_1064</name>
</gene>
<evidence type="ECO:0000313" key="2">
    <source>
        <dbReference type="EMBL" id="ABQ19321.1"/>
    </source>
</evidence>
<dbReference type="SMART" id="SM00530">
    <property type="entry name" value="HTH_XRE"/>
    <property type="match status" value="1"/>
</dbReference>
<feature type="domain" description="HTH cro/C1-type" evidence="1">
    <location>
        <begin position="17"/>
        <end position="69"/>
    </location>
</feature>
<protein>
    <submittedName>
        <fullName evidence="2">Helix-turn-helix domain protein</fullName>
    </submittedName>
</protein>
<name>A0A0H3AGC0_VIBC3</name>
<dbReference type="OrthoDB" id="5879459at2"/>
<dbReference type="PROSITE" id="PS50943">
    <property type="entry name" value="HTH_CROC1"/>
    <property type="match status" value="1"/>
</dbReference>
<sequence>MAKTIHDIDPIMQFFTQERLRKRLTQQQVAERAGVSLRMLQRLEQGERVVDIAQIRRLSTALEISVGHMIMHGAVSSPEGKQVDSLPAPIRDCLIELIKSINDEIAAQSRSA</sequence>
<dbReference type="Proteomes" id="UP000000249">
    <property type="component" value="Chromosome 2"/>
</dbReference>
<dbReference type="SUPFAM" id="SSF47413">
    <property type="entry name" value="lambda repressor-like DNA-binding domains"/>
    <property type="match status" value="1"/>
</dbReference>
<dbReference type="InterPro" id="IPR001387">
    <property type="entry name" value="Cro/C1-type_HTH"/>
</dbReference>
<accession>A0A0H3AGC0</accession>
<reference evidence="2 3" key="1">
    <citation type="submission" date="2007-03" db="EMBL/GenBank/DDBJ databases">
        <authorList>
            <person name="Heidelberg J."/>
        </authorList>
    </citation>
    <scope>NUCLEOTIDE SEQUENCE [LARGE SCALE GENOMIC DNA]</scope>
    <source>
        <strain evidence="3">ATCC 39541 / Classical Ogawa 395 / O395</strain>
    </source>
</reference>
<evidence type="ECO:0000259" key="1">
    <source>
        <dbReference type="PROSITE" id="PS50943"/>
    </source>
</evidence>
<dbReference type="AlphaFoldDB" id="A0A0H3AGC0"/>
<organism evidence="2 3">
    <name type="scientific">Vibrio cholerae serotype O1 (strain ATCC 39541 / Classical Ogawa 395 / O395)</name>
    <dbReference type="NCBI Taxonomy" id="345073"/>
    <lineage>
        <taxon>Bacteria</taxon>
        <taxon>Pseudomonadati</taxon>
        <taxon>Pseudomonadota</taxon>
        <taxon>Gammaproteobacteria</taxon>
        <taxon>Vibrionales</taxon>
        <taxon>Vibrionaceae</taxon>
        <taxon>Vibrio</taxon>
    </lineage>
</organism>